<feature type="region of interest" description="Disordered" evidence="1">
    <location>
        <begin position="62"/>
        <end position="110"/>
    </location>
</feature>
<sequence length="374" mass="42497">MRLGCTGKKIPIDHAPTSKRITSFKEAFAAVFIRSVHWLVQTSITYESDECSSVYYVPKKQQHSRGQDENSSSEHLKPSLVLDESSREIEEEQGSNSENGFSSGEEYKPSYTSDESFLEIEDDLPQKLQYRMEPSFVADLVENSSVEYPMLSDYSMLNEECQVSSISDGVVRKKWDKKHCSFADIEKVHHLLKEKVGAKDYATLAKATLCSISLFNRKSGGEVQRMKVEDFHGGLNGERPYRGSDVIKEYAKEAGVTDGSIFTFTQLRKQVATLSQTLHISKWEQDQLATFLGHDIRSVYRQPIEVMDRAKVAKILLSVNKGITISKESLGLWMMKTAGTALVRRMTWIQRQMQLLTLQVNEGQHRVKELTFTL</sequence>
<proteinExistence type="predicted"/>
<reference evidence="2" key="1">
    <citation type="journal article" date="2023" name="G3 (Bethesda)">
        <title>A reference genome for the long-term kleptoplast-retaining sea slug Elysia crispata morphotype clarki.</title>
        <authorList>
            <person name="Eastman K.E."/>
            <person name="Pendleton A.L."/>
            <person name="Shaikh M.A."/>
            <person name="Suttiyut T."/>
            <person name="Ogas R."/>
            <person name="Tomko P."/>
            <person name="Gavelis G."/>
            <person name="Widhalm J.R."/>
            <person name="Wisecaver J.H."/>
        </authorList>
    </citation>
    <scope>NUCLEOTIDE SEQUENCE</scope>
    <source>
        <strain evidence="2">ECLA1</strain>
    </source>
</reference>
<accession>A0AAE0ZHG3</accession>
<evidence type="ECO:0000313" key="3">
    <source>
        <dbReference type="Proteomes" id="UP001283361"/>
    </source>
</evidence>
<name>A0AAE0ZHG3_9GAST</name>
<comment type="caution">
    <text evidence="2">The sequence shown here is derived from an EMBL/GenBank/DDBJ whole genome shotgun (WGS) entry which is preliminary data.</text>
</comment>
<feature type="compositionally biased region" description="Low complexity" evidence="1">
    <location>
        <begin position="94"/>
        <end position="104"/>
    </location>
</feature>
<gene>
    <name evidence="2" type="ORF">RRG08_054521</name>
</gene>
<keyword evidence="3" id="KW-1185">Reference proteome</keyword>
<dbReference type="PANTHER" id="PTHR33480:SF1">
    <property type="entry name" value="TYR RECOMBINASE DOMAIN-CONTAINING PROTEIN"/>
    <property type="match status" value="1"/>
</dbReference>
<feature type="compositionally biased region" description="Basic and acidic residues" evidence="1">
    <location>
        <begin position="65"/>
        <end position="77"/>
    </location>
</feature>
<organism evidence="2 3">
    <name type="scientific">Elysia crispata</name>
    <name type="common">lettuce slug</name>
    <dbReference type="NCBI Taxonomy" id="231223"/>
    <lineage>
        <taxon>Eukaryota</taxon>
        <taxon>Metazoa</taxon>
        <taxon>Spiralia</taxon>
        <taxon>Lophotrochozoa</taxon>
        <taxon>Mollusca</taxon>
        <taxon>Gastropoda</taxon>
        <taxon>Heterobranchia</taxon>
        <taxon>Euthyneura</taxon>
        <taxon>Panpulmonata</taxon>
        <taxon>Sacoglossa</taxon>
        <taxon>Placobranchoidea</taxon>
        <taxon>Plakobranchidae</taxon>
        <taxon>Elysia</taxon>
    </lineage>
</organism>
<dbReference type="PANTHER" id="PTHR33480">
    <property type="entry name" value="SET DOMAIN-CONTAINING PROTEIN-RELATED"/>
    <property type="match status" value="1"/>
</dbReference>
<evidence type="ECO:0000256" key="1">
    <source>
        <dbReference type="SAM" id="MobiDB-lite"/>
    </source>
</evidence>
<dbReference type="EMBL" id="JAWDGP010003953">
    <property type="protein sequence ID" value="KAK3769270.1"/>
    <property type="molecule type" value="Genomic_DNA"/>
</dbReference>
<protein>
    <submittedName>
        <fullName evidence="2">Uncharacterized protein</fullName>
    </submittedName>
</protein>
<dbReference type="AlphaFoldDB" id="A0AAE0ZHG3"/>
<evidence type="ECO:0000313" key="2">
    <source>
        <dbReference type="EMBL" id="KAK3769270.1"/>
    </source>
</evidence>
<dbReference type="Proteomes" id="UP001283361">
    <property type="component" value="Unassembled WGS sequence"/>
</dbReference>